<evidence type="ECO:0000313" key="2">
    <source>
        <dbReference type="EMBL" id="QPZ38916.1"/>
    </source>
</evidence>
<dbReference type="SUPFAM" id="SSF159888">
    <property type="entry name" value="YdhG-like"/>
    <property type="match status" value="1"/>
</dbReference>
<evidence type="ECO:0000313" key="3">
    <source>
        <dbReference type="Proteomes" id="UP000662814"/>
    </source>
</evidence>
<dbReference type="EMBL" id="CP061169">
    <property type="protein sequence ID" value="QPZ38916.1"/>
    <property type="molecule type" value="Genomic_DNA"/>
</dbReference>
<dbReference type="Gene3D" id="3.90.1150.200">
    <property type="match status" value="1"/>
</dbReference>
<dbReference type="RefSeq" id="WP_166985168.1">
    <property type="nucleotide sequence ID" value="NZ_CP061169.1"/>
</dbReference>
<protein>
    <submittedName>
        <fullName evidence="2">DUF1801 domain-containing protein</fullName>
    </submittedName>
</protein>
<dbReference type="Proteomes" id="UP000662814">
    <property type="component" value="Chromosome"/>
</dbReference>
<name>A0ABX6YJI5_9MICO</name>
<evidence type="ECO:0000256" key="1">
    <source>
        <dbReference type="SAM" id="MobiDB-lite"/>
    </source>
</evidence>
<feature type="region of interest" description="Disordered" evidence="1">
    <location>
        <begin position="1"/>
        <end position="40"/>
    </location>
</feature>
<organism evidence="2 3">
    <name type="scientific">Paramicrobacterium chengjingii</name>
    <dbReference type="NCBI Taxonomy" id="2769067"/>
    <lineage>
        <taxon>Bacteria</taxon>
        <taxon>Bacillati</taxon>
        <taxon>Actinomycetota</taxon>
        <taxon>Actinomycetes</taxon>
        <taxon>Micrococcales</taxon>
        <taxon>Microbacteriaceae</taxon>
        <taxon>Paramicrobacterium</taxon>
    </lineage>
</organism>
<feature type="compositionally biased region" description="Basic and acidic residues" evidence="1">
    <location>
        <begin position="13"/>
        <end position="40"/>
    </location>
</feature>
<reference evidence="2 3" key="1">
    <citation type="submission" date="2020-12" db="EMBL/GenBank/DDBJ databases">
        <title>Microbacterium sp. HY060.</title>
        <authorList>
            <person name="Zhou J."/>
        </authorList>
    </citation>
    <scope>NUCLEOTIDE SEQUENCE [LARGE SCALE GENOMIC DNA]</scope>
    <source>
        <strain evidence="2 3">HY60</strain>
    </source>
</reference>
<keyword evidence="3" id="KW-1185">Reference proteome</keyword>
<proteinExistence type="predicted"/>
<sequence length="149" mass="16185">MSTKNSGTGGFSDEERAAIKARASELKNESSRGKRNKKASEELDLLDKIQSMSDSDRVVAERLHAIVTATAPELSPKLWYGQPAYARDGKVVCFFRSGDTDKQRYSTFGFSPEAALDDSSGLWPTSYAVTELTAAAEKTIVALVKKAMA</sequence>
<accession>A0ABX6YJI5</accession>
<gene>
    <name evidence="2" type="ORF">HCR76_02090</name>
</gene>